<dbReference type="Gene3D" id="3.20.20.70">
    <property type="entry name" value="Aldolase class I"/>
    <property type="match status" value="1"/>
</dbReference>
<gene>
    <name evidence="7" type="ORF">CAP_2187</name>
</gene>
<evidence type="ECO:0000313" key="8">
    <source>
        <dbReference type="Proteomes" id="UP000019678"/>
    </source>
</evidence>
<keyword evidence="5" id="KW-0411">Iron-sulfur</keyword>
<evidence type="ECO:0000259" key="6">
    <source>
        <dbReference type="Pfam" id="PF04055"/>
    </source>
</evidence>
<dbReference type="SUPFAM" id="SSF102114">
    <property type="entry name" value="Radical SAM enzymes"/>
    <property type="match status" value="1"/>
</dbReference>
<comment type="cofactor">
    <cofactor evidence="1">
        <name>[4Fe-4S] cluster</name>
        <dbReference type="ChEBI" id="CHEBI:49883"/>
    </cofactor>
</comment>
<protein>
    <submittedName>
        <fullName evidence="7">Radical SAM domain protein</fullName>
    </submittedName>
</protein>
<dbReference type="SFLD" id="SFLDG01386">
    <property type="entry name" value="main_SPASM_domain-containing"/>
    <property type="match status" value="1"/>
</dbReference>
<dbReference type="SFLD" id="SFLDG01067">
    <property type="entry name" value="SPASM/twitch_domain_containing"/>
    <property type="match status" value="1"/>
</dbReference>
<comment type="caution">
    <text evidence="7">The sequence shown here is derived from an EMBL/GenBank/DDBJ whole genome shotgun (WGS) entry which is preliminary data.</text>
</comment>
<dbReference type="RefSeq" id="WP_052375002.1">
    <property type="nucleotide sequence ID" value="NZ_ASRX01000017.1"/>
</dbReference>
<dbReference type="NCBIfam" id="TIGR03978">
    <property type="entry name" value="rSAM_paired_1"/>
    <property type="match status" value="1"/>
</dbReference>
<dbReference type="EMBL" id="ASRX01000017">
    <property type="protein sequence ID" value="EYF06309.1"/>
    <property type="molecule type" value="Genomic_DNA"/>
</dbReference>
<keyword evidence="4" id="KW-0408">Iron</keyword>
<organism evidence="7 8">
    <name type="scientific">Chondromyces apiculatus DSM 436</name>
    <dbReference type="NCBI Taxonomy" id="1192034"/>
    <lineage>
        <taxon>Bacteria</taxon>
        <taxon>Pseudomonadati</taxon>
        <taxon>Myxococcota</taxon>
        <taxon>Polyangia</taxon>
        <taxon>Polyangiales</taxon>
        <taxon>Polyangiaceae</taxon>
        <taxon>Chondromyces</taxon>
    </lineage>
</organism>
<dbReference type="GO" id="GO:0016491">
    <property type="term" value="F:oxidoreductase activity"/>
    <property type="evidence" value="ECO:0007669"/>
    <property type="project" value="InterPro"/>
</dbReference>
<dbReference type="SFLD" id="SFLDS00029">
    <property type="entry name" value="Radical_SAM"/>
    <property type="match status" value="1"/>
</dbReference>
<dbReference type="CDD" id="cd01335">
    <property type="entry name" value="Radical_SAM"/>
    <property type="match status" value="1"/>
</dbReference>
<dbReference type="InterPro" id="IPR007197">
    <property type="entry name" value="rSAM"/>
</dbReference>
<sequence>MNIDLVKLGARPAPPADLVPIRFRQVGEDVLLTNEWGDWVFVSRPQLEGLVRGQIPEEMKERLAKRNFLRSAIDVEALGSRMRHKRRFLDYGPNLHIFVVTLRCNETCVYCHASRANMDAVHTDMTPEIGEKCVDLALQSTSPSVTIEFQGGEPLVNFPVMRHVIEYALARNRAYGKDLGFTMVSNLAMMDEEKLSYLVEKRVQICTSVDGPEILHNKQRKLVGGNAHAQAVRWIERINKRYEELGLDPTLYHVEALLTTTREALKYPREIVDAYVNLGCRAIFLRPVDPFGFAGKTAQIVEYDRAAFHEFYRTAVEHILDLNRKGVQVLERYAAIFLTKILGDDDPNFLDIRSPSGSGIGALAYNYDGKVFTSDEGRMLHETGDDAFLIGDVRTATYRGLMKHETVRALVMASIREVQPDCVNCTYAPYCGIQPEHSYRTQGTIFGRMRESTLCSVHKGIQDYIFGKLREDDPQTVETLRRWTTVRERSHFLHTPAAS</sequence>
<dbReference type="PANTHER" id="PTHR43273">
    <property type="entry name" value="ANAEROBIC SULFATASE-MATURATING ENZYME HOMOLOG ASLB-RELATED"/>
    <property type="match status" value="1"/>
</dbReference>
<evidence type="ECO:0000256" key="1">
    <source>
        <dbReference type="ARBA" id="ARBA00001966"/>
    </source>
</evidence>
<dbReference type="STRING" id="1192034.CAP_2187"/>
<dbReference type="InterPro" id="IPR023867">
    <property type="entry name" value="Sulphatase_maturase_rSAM"/>
</dbReference>
<evidence type="ECO:0000256" key="2">
    <source>
        <dbReference type="ARBA" id="ARBA00022691"/>
    </source>
</evidence>
<dbReference type="GO" id="GO:0051536">
    <property type="term" value="F:iron-sulfur cluster binding"/>
    <property type="evidence" value="ECO:0007669"/>
    <property type="project" value="UniProtKB-KW"/>
</dbReference>
<dbReference type="SFLD" id="SFLDG01384">
    <property type="entry name" value="thioether_bond_formation_requi"/>
    <property type="match status" value="1"/>
</dbReference>
<reference evidence="7 8" key="1">
    <citation type="submission" date="2013-05" db="EMBL/GenBank/DDBJ databases">
        <title>Genome assembly of Chondromyces apiculatus DSM 436.</title>
        <authorList>
            <person name="Sharma G."/>
            <person name="Khatri I."/>
            <person name="Kaur C."/>
            <person name="Mayilraj S."/>
            <person name="Subramanian S."/>
        </authorList>
    </citation>
    <scope>NUCLEOTIDE SEQUENCE [LARGE SCALE GENOMIC DNA]</scope>
    <source>
        <strain evidence="7 8">DSM 436</strain>
    </source>
</reference>
<feature type="domain" description="Radical SAM core" evidence="6">
    <location>
        <begin position="99"/>
        <end position="241"/>
    </location>
</feature>
<keyword evidence="3" id="KW-0479">Metal-binding</keyword>
<evidence type="ECO:0000256" key="5">
    <source>
        <dbReference type="ARBA" id="ARBA00023014"/>
    </source>
</evidence>
<dbReference type="PANTHER" id="PTHR43273:SF8">
    <property type="entry name" value="RADICAL SAM DOMAIN PROTEIN"/>
    <property type="match status" value="1"/>
</dbReference>
<proteinExistence type="predicted"/>
<accession>A0A017TAP4</accession>
<dbReference type="eggNOG" id="COG0641">
    <property type="taxonomic scope" value="Bacteria"/>
</dbReference>
<dbReference type="AlphaFoldDB" id="A0A017TAP4"/>
<evidence type="ECO:0000256" key="4">
    <source>
        <dbReference type="ARBA" id="ARBA00023004"/>
    </source>
</evidence>
<dbReference type="InterPro" id="IPR058240">
    <property type="entry name" value="rSAM_sf"/>
</dbReference>
<dbReference type="Pfam" id="PF04055">
    <property type="entry name" value="Radical_SAM"/>
    <property type="match status" value="1"/>
</dbReference>
<dbReference type="GO" id="GO:0046872">
    <property type="term" value="F:metal ion binding"/>
    <property type="evidence" value="ECO:0007669"/>
    <property type="project" value="UniProtKB-KW"/>
</dbReference>
<dbReference type="Proteomes" id="UP000019678">
    <property type="component" value="Unassembled WGS sequence"/>
</dbReference>
<name>A0A017TAP4_9BACT</name>
<evidence type="ECO:0000313" key="7">
    <source>
        <dbReference type="EMBL" id="EYF06309.1"/>
    </source>
</evidence>
<dbReference type="InterPro" id="IPR024023">
    <property type="entry name" value="rSAM_paired_HxsB"/>
</dbReference>
<evidence type="ECO:0000256" key="3">
    <source>
        <dbReference type="ARBA" id="ARBA00022723"/>
    </source>
</evidence>
<dbReference type="InterPro" id="IPR013785">
    <property type="entry name" value="Aldolase_TIM"/>
</dbReference>
<keyword evidence="8" id="KW-1185">Reference proteome</keyword>
<keyword evidence="2" id="KW-0949">S-adenosyl-L-methionine</keyword>